<evidence type="ECO:0000256" key="1">
    <source>
        <dbReference type="SAM" id="MobiDB-lite"/>
    </source>
</evidence>
<dbReference type="AlphaFoldDB" id="A0A7S4FQH3"/>
<feature type="region of interest" description="Disordered" evidence="1">
    <location>
        <begin position="1"/>
        <end position="20"/>
    </location>
</feature>
<name>A0A7S4FQH3_9EUGL</name>
<protein>
    <submittedName>
        <fullName evidence="2">Uncharacterized protein</fullName>
    </submittedName>
</protein>
<dbReference type="EMBL" id="HBJA01053177">
    <property type="protein sequence ID" value="CAE0807712.1"/>
    <property type="molecule type" value="Transcribed_RNA"/>
</dbReference>
<organism evidence="2">
    <name type="scientific">Eutreptiella gymnastica</name>
    <dbReference type="NCBI Taxonomy" id="73025"/>
    <lineage>
        <taxon>Eukaryota</taxon>
        <taxon>Discoba</taxon>
        <taxon>Euglenozoa</taxon>
        <taxon>Euglenida</taxon>
        <taxon>Spirocuta</taxon>
        <taxon>Euglenophyceae</taxon>
        <taxon>Eutreptiales</taxon>
        <taxon>Eutreptiaceae</taxon>
        <taxon>Eutreptiella</taxon>
    </lineage>
</organism>
<gene>
    <name evidence="2" type="ORF">EGYM00163_LOCUS18841</name>
</gene>
<reference evidence="2" key="1">
    <citation type="submission" date="2021-01" db="EMBL/GenBank/DDBJ databases">
        <authorList>
            <person name="Corre E."/>
            <person name="Pelletier E."/>
            <person name="Niang G."/>
            <person name="Scheremetjew M."/>
            <person name="Finn R."/>
            <person name="Kale V."/>
            <person name="Holt S."/>
            <person name="Cochrane G."/>
            <person name="Meng A."/>
            <person name="Brown T."/>
            <person name="Cohen L."/>
        </authorList>
    </citation>
    <scope>NUCLEOTIDE SEQUENCE</scope>
    <source>
        <strain evidence="2">CCMP1594</strain>
    </source>
</reference>
<sequence length="119" mass="12924">MCPSQIQAQTQNSPNSPTVAQAMGAKLGTCPADSAQLWPQTAFLEGGGLKPPPNGPRRPSVWKQGRQCAAQGNLMSQWPFQPLPSPLTRSSSVEEFVLLFYLRSATEGHVMRREDVSNS</sequence>
<proteinExistence type="predicted"/>
<accession>A0A7S4FQH3</accession>
<evidence type="ECO:0000313" key="2">
    <source>
        <dbReference type="EMBL" id="CAE0807712.1"/>
    </source>
</evidence>
<feature type="compositionally biased region" description="Polar residues" evidence="1">
    <location>
        <begin position="1"/>
        <end position="19"/>
    </location>
</feature>